<dbReference type="EMBL" id="JBHSQW010000034">
    <property type="protein sequence ID" value="MFC5995835.1"/>
    <property type="molecule type" value="Genomic_DNA"/>
</dbReference>
<comment type="caution">
    <text evidence="2">The sequence shown here is derived from an EMBL/GenBank/DDBJ whole genome shotgun (WGS) entry which is preliminary data.</text>
</comment>
<gene>
    <name evidence="2" type="ORF">ACFQE5_16625</name>
</gene>
<feature type="compositionally biased region" description="Basic and acidic residues" evidence="1">
    <location>
        <begin position="59"/>
        <end position="79"/>
    </location>
</feature>
<evidence type="ECO:0000313" key="3">
    <source>
        <dbReference type="Proteomes" id="UP001596302"/>
    </source>
</evidence>
<organism evidence="2 3">
    <name type="scientific">Pseudonocardia hispaniensis</name>
    <dbReference type="NCBI Taxonomy" id="904933"/>
    <lineage>
        <taxon>Bacteria</taxon>
        <taxon>Bacillati</taxon>
        <taxon>Actinomycetota</taxon>
        <taxon>Actinomycetes</taxon>
        <taxon>Pseudonocardiales</taxon>
        <taxon>Pseudonocardiaceae</taxon>
        <taxon>Pseudonocardia</taxon>
    </lineage>
</organism>
<keyword evidence="3" id="KW-1185">Reference proteome</keyword>
<name>A0ABW1J5V6_9PSEU</name>
<dbReference type="Proteomes" id="UP001596302">
    <property type="component" value="Unassembled WGS sequence"/>
</dbReference>
<evidence type="ECO:0000313" key="2">
    <source>
        <dbReference type="EMBL" id="MFC5995835.1"/>
    </source>
</evidence>
<feature type="region of interest" description="Disordered" evidence="1">
    <location>
        <begin position="1"/>
        <end position="110"/>
    </location>
</feature>
<reference evidence="3" key="1">
    <citation type="journal article" date="2019" name="Int. J. Syst. Evol. Microbiol.">
        <title>The Global Catalogue of Microorganisms (GCM) 10K type strain sequencing project: providing services to taxonomists for standard genome sequencing and annotation.</title>
        <authorList>
            <consortium name="The Broad Institute Genomics Platform"/>
            <consortium name="The Broad Institute Genome Sequencing Center for Infectious Disease"/>
            <person name="Wu L."/>
            <person name="Ma J."/>
        </authorList>
    </citation>
    <scope>NUCLEOTIDE SEQUENCE [LARGE SCALE GENOMIC DNA]</scope>
    <source>
        <strain evidence="3">CCM 8391</strain>
    </source>
</reference>
<dbReference type="RefSeq" id="WP_379586155.1">
    <property type="nucleotide sequence ID" value="NZ_JBHSQW010000034.1"/>
</dbReference>
<evidence type="ECO:0000256" key="1">
    <source>
        <dbReference type="SAM" id="MobiDB-lite"/>
    </source>
</evidence>
<accession>A0ABW1J5V6</accession>
<protein>
    <submittedName>
        <fullName evidence="2">Uncharacterized protein</fullName>
    </submittedName>
</protein>
<proteinExistence type="predicted"/>
<sequence length="110" mass="11321">MERGNAPPGPRRDDAPSARPSGLPGAGGHRTERGGPEPPADDDPEEHATPLRRPGSGAGHREAPDRLRLPDPEPARSREEETENATAEAEADEAGGPSGPPASGARDGAR</sequence>
<feature type="compositionally biased region" description="Low complexity" evidence="1">
    <location>
        <begin position="101"/>
        <end position="110"/>
    </location>
</feature>